<dbReference type="PIRSF" id="PIRSF000858">
    <property type="entry name" value="SCOT-t"/>
    <property type="match status" value="1"/>
</dbReference>
<comment type="similarity">
    <text evidence="1 3">Belongs to the 3-oxoacid CoA-transferase family.</text>
</comment>
<dbReference type="InterPro" id="IPR014388">
    <property type="entry name" value="3-oxoacid_CoA-transferase"/>
</dbReference>
<dbReference type="EC" id="2.8.3.8" evidence="3"/>
<evidence type="ECO:0000313" key="6">
    <source>
        <dbReference type="Proteomes" id="UP000256679"/>
    </source>
</evidence>
<dbReference type="AlphaFoldDB" id="A0A3D8PGW9"/>
<dbReference type="PANTHER" id="PTHR43293:SF1">
    <property type="entry name" value="ACETATE COA-TRANSFERASE YDIF"/>
    <property type="match status" value="1"/>
</dbReference>
<protein>
    <recommendedName>
        <fullName evidence="3">Acetate CoA-transferase YdiF</fullName>
        <ecNumber evidence="3">2.8.3.8</ecNumber>
    </recommendedName>
</protein>
<reference evidence="5 6" key="1">
    <citation type="submission" date="2018-05" db="EMBL/GenBank/DDBJ databases">
        <title>Whole genome sequencing of Paracoccus thiocyanatus SST.</title>
        <authorList>
            <person name="Ghosh W."/>
            <person name="Rameez M.J."/>
            <person name="Roy C."/>
        </authorList>
    </citation>
    <scope>NUCLEOTIDE SEQUENCE [LARGE SCALE GENOMIC DNA]</scope>
    <source>
        <strain evidence="5 6">SST</strain>
    </source>
</reference>
<dbReference type="GO" id="GO:0008775">
    <property type="term" value="F:acetate CoA-transferase activity"/>
    <property type="evidence" value="ECO:0007669"/>
    <property type="project" value="UniProtKB-EC"/>
</dbReference>
<dbReference type="SUPFAM" id="SSF100950">
    <property type="entry name" value="NagB/RpiA/CoA transferase-like"/>
    <property type="match status" value="2"/>
</dbReference>
<proteinExistence type="inferred from homology"/>
<dbReference type="InterPro" id="IPR004165">
    <property type="entry name" value="CoA_trans_fam_I"/>
</dbReference>
<dbReference type="RefSeq" id="WP_115754251.1">
    <property type="nucleotide sequence ID" value="NZ_QFCQ01000003.1"/>
</dbReference>
<feature type="active site" description="5-glutamyl coenzyme A thioester intermediate" evidence="4">
    <location>
        <position position="327"/>
    </location>
</feature>
<comment type="caution">
    <text evidence="5">The sequence shown here is derived from an EMBL/GenBank/DDBJ whole genome shotgun (WGS) entry which is preliminary data.</text>
</comment>
<accession>A0A3D8PGW9</accession>
<keyword evidence="2 3" id="KW-0808">Transferase</keyword>
<evidence type="ECO:0000256" key="1">
    <source>
        <dbReference type="ARBA" id="ARBA00007154"/>
    </source>
</evidence>
<dbReference type="SMART" id="SM00882">
    <property type="entry name" value="CoA_trans"/>
    <property type="match status" value="1"/>
</dbReference>
<evidence type="ECO:0000313" key="5">
    <source>
        <dbReference type="EMBL" id="RDW14727.1"/>
    </source>
</evidence>
<keyword evidence="6" id="KW-1185">Reference proteome</keyword>
<organism evidence="5 6">
    <name type="scientific">Paracoccus thiocyanatus</name>
    <dbReference type="NCBI Taxonomy" id="34006"/>
    <lineage>
        <taxon>Bacteria</taxon>
        <taxon>Pseudomonadati</taxon>
        <taxon>Pseudomonadota</taxon>
        <taxon>Alphaproteobacteria</taxon>
        <taxon>Rhodobacterales</taxon>
        <taxon>Paracoccaceae</taxon>
        <taxon>Paracoccus</taxon>
    </lineage>
</organism>
<sequence>MSNSKITDADSLQKIIADLPEGCTVVATGSGGGLVEPDEAMALFEAAFLTAGKPRSMTFVHALGMGDGVQRGTNRFAHEGMVRRVIGGHWTWSPRMLAMVRSGAIEAYAWPSGAIVHLLREIGAGRPGLITKVGLGTYVDPRATGGRASSSATEDLIEVIELGGEEYLRYLPFRVDVGIVRGTYADQHGNIYSSEEAADLDGYEIALAAHNSGGRVIAQVREIRDAAELRAREVLIPGQLVDHILVAPGQWQTYLRDYDELYAGLRKGKPESAAEPITDPARLIVARRAAMELKRGGVLNFGFGMSADVVGLLDQLPHADEFWRTVEQGLHNGQLLGGNLFGISAGPSAIVSSAQQFDFYSGKGLDQTYLGMGEFDEKGCVNVSHLAGRLSGPGGFIDISQGAKEVIFCGRFNANGAALRLADGQLGIDSEGSIRKAVEAVHTITFSGAEAVKRGQRVLYITERAVFRLTPEGVELIEVAPGLDLQTDVLEQMDFRPILNTPGLMPAECFTASPKEI</sequence>
<evidence type="ECO:0000256" key="3">
    <source>
        <dbReference type="PIRNR" id="PIRNR000858"/>
    </source>
</evidence>
<comment type="catalytic activity">
    <reaction evidence="3">
        <text>an acyl-CoA + acetate = a carboxylate + acetyl-CoA</text>
        <dbReference type="Rhea" id="RHEA:13381"/>
        <dbReference type="ChEBI" id="CHEBI:29067"/>
        <dbReference type="ChEBI" id="CHEBI:30089"/>
        <dbReference type="ChEBI" id="CHEBI:57288"/>
        <dbReference type="ChEBI" id="CHEBI:58342"/>
        <dbReference type="EC" id="2.8.3.8"/>
    </reaction>
</comment>
<dbReference type="Pfam" id="PF01144">
    <property type="entry name" value="CoA_trans"/>
    <property type="match status" value="1"/>
</dbReference>
<comment type="function">
    <text evidence="3">CoA transferase having broad substrate specificity for short-chain acyl-CoA thioesters with the activity decreasing when the length of the carboxylic acid chain exceeds four carbons.</text>
</comment>
<dbReference type="EMBL" id="QFCQ01000003">
    <property type="protein sequence ID" value="RDW14727.1"/>
    <property type="molecule type" value="Genomic_DNA"/>
</dbReference>
<dbReference type="Gene3D" id="3.40.1080.10">
    <property type="entry name" value="Glutaconate Coenzyme A-transferase"/>
    <property type="match status" value="2"/>
</dbReference>
<evidence type="ECO:0000256" key="4">
    <source>
        <dbReference type="PIRSR" id="PIRSR000858-1"/>
    </source>
</evidence>
<dbReference type="GO" id="GO:0046952">
    <property type="term" value="P:ketone body catabolic process"/>
    <property type="evidence" value="ECO:0007669"/>
    <property type="project" value="InterPro"/>
</dbReference>
<evidence type="ECO:0000256" key="2">
    <source>
        <dbReference type="ARBA" id="ARBA00022679"/>
    </source>
</evidence>
<dbReference type="PANTHER" id="PTHR43293">
    <property type="entry name" value="ACETATE COA-TRANSFERASE YDIF"/>
    <property type="match status" value="1"/>
</dbReference>
<dbReference type="InterPro" id="IPR037171">
    <property type="entry name" value="NagB/RpiA_transferase-like"/>
</dbReference>
<dbReference type="Proteomes" id="UP000256679">
    <property type="component" value="Unassembled WGS sequence"/>
</dbReference>
<name>A0A3D8PGW9_9RHOB</name>
<gene>
    <name evidence="5" type="ORF">DIE28_00900</name>
</gene>